<organism evidence="11 12">
    <name type="scientific">Ferrimonas balearica (strain DSM 9799 / CCM 4581 / KCTC 23876 / PAT)</name>
    <dbReference type="NCBI Taxonomy" id="550540"/>
    <lineage>
        <taxon>Bacteria</taxon>
        <taxon>Pseudomonadati</taxon>
        <taxon>Pseudomonadota</taxon>
        <taxon>Gammaproteobacteria</taxon>
        <taxon>Alteromonadales</taxon>
        <taxon>Ferrimonadaceae</taxon>
        <taxon>Ferrimonas</taxon>
    </lineage>
</organism>
<evidence type="ECO:0000256" key="1">
    <source>
        <dbReference type="ARBA" id="ARBA00012513"/>
    </source>
</evidence>
<dbReference type="Proteomes" id="UP000006683">
    <property type="component" value="Chromosome"/>
</dbReference>
<feature type="domain" description="Protein kinase" evidence="10">
    <location>
        <begin position="1"/>
        <end position="224"/>
    </location>
</feature>
<dbReference type="GeneID" id="67184073"/>
<keyword evidence="9" id="KW-0812">Transmembrane</keyword>
<dbReference type="EMBL" id="CP002209">
    <property type="protein sequence ID" value="ADN75283.1"/>
    <property type="molecule type" value="Genomic_DNA"/>
</dbReference>
<dbReference type="OrthoDB" id="9801841at2"/>
<dbReference type="PROSITE" id="PS50011">
    <property type="entry name" value="PROTEIN_KINASE_DOM"/>
    <property type="match status" value="1"/>
</dbReference>
<evidence type="ECO:0000256" key="4">
    <source>
        <dbReference type="ARBA" id="ARBA00022741"/>
    </source>
</evidence>
<gene>
    <name evidence="11" type="ordered locus">Fbal_1074</name>
</gene>
<dbReference type="PROSITE" id="PS00109">
    <property type="entry name" value="PROTEIN_KINASE_TYR"/>
    <property type="match status" value="1"/>
</dbReference>
<dbReference type="KEGG" id="fbl:Fbal_1074"/>
<dbReference type="EC" id="2.7.11.1" evidence="1"/>
<dbReference type="eggNOG" id="COG0515">
    <property type="taxonomic scope" value="Bacteria"/>
</dbReference>
<evidence type="ECO:0000256" key="3">
    <source>
        <dbReference type="ARBA" id="ARBA00022679"/>
    </source>
</evidence>
<dbReference type="AlphaFoldDB" id="E1SUU2"/>
<evidence type="ECO:0000256" key="8">
    <source>
        <dbReference type="ARBA" id="ARBA00048679"/>
    </source>
</evidence>
<dbReference type="GO" id="GO:0004674">
    <property type="term" value="F:protein serine/threonine kinase activity"/>
    <property type="evidence" value="ECO:0007669"/>
    <property type="project" value="UniProtKB-KW"/>
</dbReference>
<evidence type="ECO:0000256" key="9">
    <source>
        <dbReference type="SAM" id="Phobius"/>
    </source>
</evidence>
<keyword evidence="6" id="KW-0067">ATP-binding</keyword>
<dbReference type="Gene3D" id="1.10.510.10">
    <property type="entry name" value="Transferase(Phosphotransferase) domain 1"/>
    <property type="match status" value="1"/>
</dbReference>
<dbReference type="STRING" id="550540.Fbal_1074"/>
<comment type="catalytic activity">
    <reaction evidence="7">
        <text>L-threonyl-[protein] + ATP = O-phospho-L-threonyl-[protein] + ADP + H(+)</text>
        <dbReference type="Rhea" id="RHEA:46608"/>
        <dbReference type="Rhea" id="RHEA-COMP:11060"/>
        <dbReference type="Rhea" id="RHEA-COMP:11605"/>
        <dbReference type="ChEBI" id="CHEBI:15378"/>
        <dbReference type="ChEBI" id="CHEBI:30013"/>
        <dbReference type="ChEBI" id="CHEBI:30616"/>
        <dbReference type="ChEBI" id="CHEBI:61977"/>
        <dbReference type="ChEBI" id="CHEBI:456216"/>
        <dbReference type="EC" id="2.7.11.1"/>
    </reaction>
</comment>
<protein>
    <recommendedName>
        <fullName evidence="1">non-specific serine/threonine protein kinase</fullName>
        <ecNumber evidence="1">2.7.11.1</ecNumber>
    </recommendedName>
</protein>
<keyword evidence="5 11" id="KW-0418">Kinase</keyword>
<proteinExistence type="predicted"/>
<dbReference type="SUPFAM" id="SSF56112">
    <property type="entry name" value="Protein kinase-like (PK-like)"/>
    <property type="match status" value="1"/>
</dbReference>
<evidence type="ECO:0000313" key="12">
    <source>
        <dbReference type="Proteomes" id="UP000006683"/>
    </source>
</evidence>
<feature type="transmembrane region" description="Helical" evidence="9">
    <location>
        <begin position="6"/>
        <end position="23"/>
    </location>
</feature>
<sequence>MYRIYYIFRGLVGFLFLSINLRKKGYCKVRLFRVSSWHHGVNYYTCQSRNGEKFFIKSSGIYSAAEREYLCLKRISYITNNLTPAVYHYIESAVGSYVVMQYLEGESVSQLNVSKENFLNFSVKVVETLEKAKIIHRDIRPDNLIVCDERVILIDFGWSVIGDNNFDDSRHLESLKTLGGNYKPGLLKWNDAYSLSIIQKEIYGYSFDLQSDFEYCVKHHGVTN</sequence>
<dbReference type="HOGENOM" id="CLU_1118411_0_0_6"/>
<dbReference type="RefSeq" id="WP_013344589.1">
    <property type="nucleotide sequence ID" value="NC_014541.1"/>
</dbReference>
<keyword evidence="2 11" id="KW-0723">Serine/threonine-protein kinase</keyword>
<dbReference type="SMART" id="SM00220">
    <property type="entry name" value="S_TKc"/>
    <property type="match status" value="1"/>
</dbReference>
<keyword evidence="12" id="KW-1185">Reference proteome</keyword>
<dbReference type="GO" id="GO:0005524">
    <property type="term" value="F:ATP binding"/>
    <property type="evidence" value="ECO:0007669"/>
    <property type="project" value="InterPro"/>
</dbReference>
<reference evidence="11 12" key="1">
    <citation type="journal article" date="2010" name="Stand. Genomic Sci.">
        <title>Complete genome sequence of Ferrimonas balearica type strain (PAT).</title>
        <authorList>
            <person name="Nolan M."/>
            <person name="Sikorski J."/>
            <person name="Davenport K."/>
            <person name="Lucas S."/>
            <person name="Glavina Del Rio T."/>
            <person name="Tice H."/>
            <person name="Cheng J."/>
            <person name="Goodwin L."/>
            <person name="Pitluck S."/>
            <person name="Liolios K."/>
            <person name="Ivanova N."/>
            <person name="Mavromatis K."/>
            <person name="Ovchinnikova G."/>
            <person name="Pati A."/>
            <person name="Chen A."/>
            <person name="Palaniappan K."/>
            <person name="Land M."/>
            <person name="Hauser L."/>
            <person name="Chang Y."/>
            <person name="Jeffries C."/>
            <person name="Tapia R."/>
            <person name="Brettin T."/>
            <person name="Detter J."/>
            <person name="Han C."/>
            <person name="Yasawong M."/>
            <person name="Rohde M."/>
            <person name="Tindall B."/>
            <person name="Goker M."/>
            <person name="Woyke T."/>
            <person name="Bristow J."/>
            <person name="Eisen J."/>
            <person name="Markowitz V."/>
            <person name="Hugenholtz P."/>
            <person name="Kyrpides N."/>
            <person name="Klenk H."/>
            <person name="Lapidus A."/>
        </authorList>
    </citation>
    <scope>NUCLEOTIDE SEQUENCE [LARGE SCALE GENOMIC DNA]</scope>
    <source>
        <strain evidence="12">DSM 9799 / CCM 4581 / KCTC 23876 / PAT</strain>
    </source>
</reference>
<evidence type="ECO:0000313" key="11">
    <source>
        <dbReference type="EMBL" id="ADN75283.1"/>
    </source>
</evidence>
<evidence type="ECO:0000256" key="6">
    <source>
        <dbReference type="ARBA" id="ARBA00022840"/>
    </source>
</evidence>
<evidence type="ECO:0000259" key="10">
    <source>
        <dbReference type="PROSITE" id="PS50011"/>
    </source>
</evidence>
<keyword evidence="9" id="KW-1133">Transmembrane helix</keyword>
<name>E1SUU2_FERBD</name>
<dbReference type="InterPro" id="IPR011009">
    <property type="entry name" value="Kinase-like_dom_sf"/>
</dbReference>
<dbReference type="InterPro" id="IPR000719">
    <property type="entry name" value="Prot_kinase_dom"/>
</dbReference>
<dbReference type="InterPro" id="IPR008266">
    <property type="entry name" value="Tyr_kinase_AS"/>
</dbReference>
<dbReference type="Pfam" id="PF01163">
    <property type="entry name" value="RIO1"/>
    <property type="match status" value="1"/>
</dbReference>
<evidence type="ECO:0000256" key="2">
    <source>
        <dbReference type="ARBA" id="ARBA00022527"/>
    </source>
</evidence>
<keyword evidence="9" id="KW-0472">Membrane</keyword>
<evidence type="ECO:0000256" key="7">
    <source>
        <dbReference type="ARBA" id="ARBA00047899"/>
    </source>
</evidence>
<keyword evidence="3" id="KW-0808">Transferase</keyword>
<keyword evidence="4" id="KW-0547">Nucleotide-binding</keyword>
<evidence type="ECO:0000256" key="5">
    <source>
        <dbReference type="ARBA" id="ARBA00022777"/>
    </source>
</evidence>
<dbReference type="InterPro" id="IPR018934">
    <property type="entry name" value="RIO_dom"/>
</dbReference>
<comment type="catalytic activity">
    <reaction evidence="8">
        <text>L-seryl-[protein] + ATP = O-phospho-L-seryl-[protein] + ADP + H(+)</text>
        <dbReference type="Rhea" id="RHEA:17989"/>
        <dbReference type="Rhea" id="RHEA-COMP:9863"/>
        <dbReference type="Rhea" id="RHEA-COMP:11604"/>
        <dbReference type="ChEBI" id="CHEBI:15378"/>
        <dbReference type="ChEBI" id="CHEBI:29999"/>
        <dbReference type="ChEBI" id="CHEBI:30616"/>
        <dbReference type="ChEBI" id="CHEBI:83421"/>
        <dbReference type="ChEBI" id="CHEBI:456216"/>
        <dbReference type="EC" id="2.7.11.1"/>
    </reaction>
</comment>
<accession>E1SUU2</accession>